<feature type="region of interest" description="Disordered" evidence="1">
    <location>
        <begin position="674"/>
        <end position="694"/>
    </location>
</feature>
<evidence type="ECO:0000313" key="3">
    <source>
        <dbReference type="Proteomes" id="UP000193922"/>
    </source>
</evidence>
<gene>
    <name evidence="2" type="ORF">DL89DRAFT_260220</name>
</gene>
<feature type="compositionally biased region" description="Polar residues" evidence="1">
    <location>
        <begin position="275"/>
        <end position="298"/>
    </location>
</feature>
<evidence type="ECO:0000313" key="2">
    <source>
        <dbReference type="EMBL" id="ORX66595.1"/>
    </source>
</evidence>
<accession>A0A1Y1VZZ0</accession>
<feature type="region of interest" description="Disordered" evidence="1">
    <location>
        <begin position="144"/>
        <end position="184"/>
    </location>
</feature>
<organism evidence="2 3">
    <name type="scientific">Linderina pennispora</name>
    <dbReference type="NCBI Taxonomy" id="61395"/>
    <lineage>
        <taxon>Eukaryota</taxon>
        <taxon>Fungi</taxon>
        <taxon>Fungi incertae sedis</taxon>
        <taxon>Zoopagomycota</taxon>
        <taxon>Kickxellomycotina</taxon>
        <taxon>Kickxellomycetes</taxon>
        <taxon>Kickxellales</taxon>
        <taxon>Kickxellaceae</taxon>
        <taxon>Linderina</taxon>
    </lineage>
</organism>
<dbReference type="RefSeq" id="XP_040740583.1">
    <property type="nucleotide sequence ID" value="XM_040885761.1"/>
</dbReference>
<name>A0A1Y1VZZ0_9FUNG</name>
<feature type="region of interest" description="Disordered" evidence="1">
    <location>
        <begin position="624"/>
        <end position="652"/>
    </location>
</feature>
<comment type="caution">
    <text evidence="2">The sequence shown here is derived from an EMBL/GenBank/DDBJ whole genome shotgun (WGS) entry which is preliminary data.</text>
</comment>
<protein>
    <submittedName>
        <fullName evidence="2">Uncharacterized protein</fullName>
    </submittedName>
</protein>
<dbReference type="AlphaFoldDB" id="A0A1Y1VZZ0"/>
<proteinExistence type="predicted"/>
<evidence type="ECO:0000256" key="1">
    <source>
        <dbReference type="SAM" id="MobiDB-lite"/>
    </source>
</evidence>
<feature type="compositionally biased region" description="Polar residues" evidence="1">
    <location>
        <begin position="149"/>
        <end position="163"/>
    </location>
</feature>
<reference evidence="2 3" key="1">
    <citation type="submission" date="2016-07" db="EMBL/GenBank/DDBJ databases">
        <title>Pervasive Adenine N6-methylation of Active Genes in Fungi.</title>
        <authorList>
            <consortium name="DOE Joint Genome Institute"/>
            <person name="Mondo S.J."/>
            <person name="Dannebaum R.O."/>
            <person name="Kuo R.C."/>
            <person name="Labutti K."/>
            <person name="Haridas S."/>
            <person name="Kuo A."/>
            <person name="Salamov A."/>
            <person name="Ahrendt S.R."/>
            <person name="Lipzen A."/>
            <person name="Sullivan W."/>
            <person name="Andreopoulos W.B."/>
            <person name="Clum A."/>
            <person name="Lindquist E."/>
            <person name="Daum C."/>
            <person name="Ramamoorthy G.K."/>
            <person name="Gryganskyi A."/>
            <person name="Culley D."/>
            <person name="Magnuson J.K."/>
            <person name="James T.Y."/>
            <person name="O'Malley M.A."/>
            <person name="Stajich J.E."/>
            <person name="Spatafora J.W."/>
            <person name="Visel A."/>
            <person name="Grigoriev I.V."/>
        </authorList>
    </citation>
    <scope>NUCLEOTIDE SEQUENCE [LARGE SCALE GENOMIC DNA]</scope>
    <source>
        <strain evidence="2 3">ATCC 12442</strain>
    </source>
</reference>
<dbReference type="EMBL" id="MCFD01000015">
    <property type="protein sequence ID" value="ORX66595.1"/>
    <property type="molecule type" value="Genomic_DNA"/>
</dbReference>
<keyword evidence="3" id="KW-1185">Reference proteome</keyword>
<sequence>MDSAATQELWEEPGSAVGAEDTIRTSEPVAVAKTAEEMDTEATATAEEGASTSASIAVNAAMDSAVSHASGESVCKESVLLSGSSMKKIADLADAWITECTTSRSCRHHLENAEQVQIVVSDLRDSNTARPAITAGGVVWKKTGPATAQAASKPSVRSSTNSLRMPKAQDQPTKKPDTAGSNITRSSEVGAAAGSADNKNYCRCNQQDSRYALLKAASQSGPTAGQAARNADTRRIKHMHPSIIVPTAAYSDLCRQKSSGEKALDKMQTPWENKIPNSQPVLDHVPSSNETESSSNHFAGTEDQPQEDLTLAEQDNACPPATISKPIQPTSVADHVSEPQYPILANSMHRNPAHVSFLEQQWPSNALAPLQSLSGVTGNATEHRLDDFNAHALQGFPAPRNFYATGDYYATGLSDTFMDVDTESFSSSYTMDVDMGNAESGYVIDVDEHGVAYTNTPQDTGDTMDISEGDMAEHRLLSPAAGNVCQSTYGATTDDNFSKAEWFIYGQRPNPLHQEQPAPGPVALSHSWYSAHPTQQLLLAPPPSQSAVLLRQSLPGLSMVCGGQSYSVTGVRGGITRGSTPPVQIMSQATNVPEYDPAMPGFAWSRTPTPQEPYRQGDYTSQYNQPGWTVDDGEHQSENTSPANIARNGRDSSSCGNLVVHIQNGPEGTLVLAQAGNGDNANDHGNDDDDADEEEENIVSAIMSYDEDTPQLGIEPDLLADAYSAGLDSLFAGYNQEEVMSTIPVVLPNVSMLMQHALVDYQSQRLQASDLDT</sequence>
<dbReference type="GeneID" id="63802409"/>
<dbReference type="Proteomes" id="UP000193922">
    <property type="component" value="Unassembled WGS sequence"/>
</dbReference>
<feature type="region of interest" description="Disordered" evidence="1">
    <location>
        <begin position="270"/>
        <end position="307"/>
    </location>
</feature>
<feature type="region of interest" description="Disordered" evidence="1">
    <location>
        <begin position="1"/>
        <end position="21"/>
    </location>
</feature>